<protein>
    <submittedName>
        <fullName evidence="2">Uncharacterized protein</fullName>
    </submittedName>
</protein>
<proteinExistence type="predicted"/>
<organism evidence="2 3">
    <name type="scientific">Aerophototrophica crusticola</name>
    <dbReference type="NCBI Taxonomy" id="1709002"/>
    <lineage>
        <taxon>Bacteria</taxon>
        <taxon>Pseudomonadati</taxon>
        <taxon>Pseudomonadota</taxon>
        <taxon>Alphaproteobacteria</taxon>
        <taxon>Rhodospirillales</taxon>
        <taxon>Rhodospirillaceae</taxon>
        <taxon>Aerophototrophica</taxon>
    </lineage>
</organism>
<dbReference type="EMBL" id="CP051775">
    <property type="protein sequence ID" value="QJE73304.1"/>
    <property type="molecule type" value="Genomic_DNA"/>
</dbReference>
<dbReference type="AlphaFoldDB" id="A0A858R7F8"/>
<keyword evidence="1" id="KW-1133">Transmembrane helix</keyword>
<accession>A0A858R7F8</accession>
<dbReference type="Proteomes" id="UP000501891">
    <property type="component" value="Chromosome"/>
</dbReference>
<keyword evidence="1" id="KW-0472">Membrane</keyword>
<sequence>MEALAPLTAPELKSKIPAVVPQIGGIIGGQVPISMDLVNIQILEESGKTITVLVFDVRFRDRWVLSQVQVQSTPNGEFINGFHVTPTPGPAASLNPFSLADKSWRHWLMLMLGAASLATTLSALALLVRSRGLPRRWLWGLGIIVGFGQLSLNWTSGEASFSLLALQAFGVGASKVPIYAPWVVQVSVPVVAVIFLIRRDALLARAQAATMGS</sequence>
<reference evidence="2" key="1">
    <citation type="submission" date="2020-04" db="EMBL/GenBank/DDBJ databases">
        <title>A desert anoxygenic phototrophic bacterium fixes CO2 using RubisCO under aerobic conditions.</title>
        <authorList>
            <person name="Tang K."/>
        </authorList>
    </citation>
    <scope>NUCLEOTIDE SEQUENCE [LARGE SCALE GENOMIC DNA]</scope>
    <source>
        <strain evidence="2">MIMtkB3</strain>
    </source>
</reference>
<evidence type="ECO:0000313" key="3">
    <source>
        <dbReference type="Proteomes" id="UP000501891"/>
    </source>
</evidence>
<evidence type="ECO:0000313" key="2">
    <source>
        <dbReference type="EMBL" id="QJE73304.1"/>
    </source>
</evidence>
<keyword evidence="1" id="KW-0812">Transmembrane</keyword>
<evidence type="ECO:0000256" key="1">
    <source>
        <dbReference type="SAM" id="Phobius"/>
    </source>
</evidence>
<feature type="transmembrane region" description="Helical" evidence="1">
    <location>
        <begin position="137"/>
        <end position="156"/>
    </location>
</feature>
<name>A0A858R7F8_9PROT</name>
<gene>
    <name evidence="2" type="ORF">HHL28_09565</name>
</gene>
<feature type="transmembrane region" description="Helical" evidence="1">
    <location>
        <begin position="176"/>
        <end position="197"/>
    </location>
</feature>
<feature type="transmembrane region" description="Helical" evidence="1">
    <location>
        <begin position="107"/>
        <end position="128"/>
    </location>
</feature>
<dbReference type="KEGG" id="acru:HHL28_09565"/>
<keyword evidence="3" id="KW-1185">Reference proteome</keyword>